<proteinExistence type="predicted"/>
<organism evidence="1 2">
    <name type="scientific">Bifidobacterium longum subsp. suis</name>
    <dbReference type="NCBI Taxonomy" id="1695"/>
    <lineage>
        <taxon>Bacteria</taxon>
        <taxon>Bacillati</taxon>
        <taxon>Actinomycetota</taxon>
        <taxon>Actinomycetes</taxon>
        <taxon>Bifidobacteriales</taxon>
        <taxon>Bifidobacteriaceae</taxon>
        <taxon>Bifidobacterium</taxon>
    </lineage>
</organism>
<reference evidence="1 2" key="1">
    <citation type="submission" date="2014-03" db="EMBL/GenBank/DDBJ databases">
        <title>Genomics of Bifidobacteria.</title>
        <authorList>
            <person name="Ventura M."/>
            <person name="Milani C."/>
            <person name="Lugli G.A."/>
        </authorList>
    </citation>
    <scope>NUCLEOTIDE SEQUENCE [LARGE SCALE GENOMIC DNA]</scope>
    <source>
        <strain evidence="1 2">LMG 21814</strain>
    </source>
</reference>
<dbReference type="RefSeq" id="WP_007058472.1">
    <property type="nucleotide sequence ID" value="NZ_JGZA01000029.1"/>
</dbReference>
<sequence>MPYEANPIIPLGDARNTCDGYAPESAVRTVAAIAPVAGAEWKRYYDDVTWDPDEAKRRTKDDPTKPEVEL</sequence>
<evidence type="ECO:0000313" key="2">
    <source>
        <dbReference type="Proteomes" id="UP000029024"/>
    </source>
</evidence>
<dbReference type="EMBL" id="JGZA01000029">
    <property type="protein sequence ID" value="KFI67119.1"/>
    <property type="molecule type" value="Genomic_DNA"/>
</dbReference>
<name>A0A087B7W9_BIFLN</name>
<accession>A0A087B7W9</accession>
<dbReference type="Proteomes" id="UP000029024">
    <property type="component" value="Unassembled WGS sequence"/>
</dbReference>
<protein>
    <submittedName>
        <fullName evidence="1">Uncharacterized protein</fullName>
    </submittedName>
</protein>
<evidence type="ECO:0000313" key="1">
    <source>
        <dbReference type="EMBL" id="KFI67119.1"/>
    </source>
</evidence>
<comment type="caution">
    <text evidence="1">The sequence shown here is derived from an EMBL/GenBank/DDBJ whole genome shotgun (WGS) entry which is preliminary data.</text>
</comment>
<dbReference type="AlphaFoldDB" id="A0A087B7W9"/>
<gene>
    <name evidence="1" type="ORF">BLSS_1419</name>
</gene>